<dbReference type="SUPFAM" id="SSF48452">
    <property type="entry name" value="TPR-like"/>
    <property type="match status" value="1"/>
</dbReference>
<dbReference type="InterPro" id="IPR011990">
    <property type="entry name" value="TPR-like_helical_dom_sf"/>
</dbReference>
<accession>A0AAW1V6H1</accession>
<comment type="similarity">
    <text evidence="1">Belongs to the TTC36 family.</text>
</comment>
<reference evidence="3 4" key="1">
    <citation type="submission" date="2023-03" db="EMBL/GenBank/DDBJ databases">
        <title>Genome insight into feeding habits of ladybird beetles.</title>
        <authorList>
            <person name="Li H.-S."/>
            <person name="Huang Y.-H."/>
            <person name="Pang H."/>
        </authorList>
    </citation>
    <scope>NUCLEOTIDE SEQUENCE [LARGE SCALE GENOMIC DNA]</scope>
    <source>
        <strain evidence="3">SYSU_2023b</strain>
        <tissue evidence="3">Whole body</tissue>
    </source>
</reference>
<sequence>MELSSKDRAILNCVFNPHLPLDDAFNEKPDLQDEEESTEEILNAKKLEMEAVILAENAQCDEAIIKLNEAIAIAPNKASLYNNRAHTLQFQGKYEEALEDVNKSLELAKDSKLLKTLCQAHVQRGVLYRRKDDKENARKDFQIAAEMGDVFAKTQMVELNPYAALCNEMLRRVMETWK</sequence>
<dbReference type="EMBL" id="JARQZJ010000121">
    <property type="protein sequence ID" value="KAK9888337.1"/>
    <property type="molecule type" value="Genomic_DNA"/>
</dbReference>
<keyword evidence="2" id="KW-0802">TPR repeat</keyword>
<comment type="caution">
    <text evidence="3">The sequence shown here is derived from an EMBL/GenBank/DDBJ whole genome shotgun (WGS) entry which is preliminary data.</text>
</comment>
<dbReference type="AlphaFoldDB" id="A0AAW1V6H1"/>
<dbReference type="InterPro" id="IPR038906">
    <property type="entry name" value="TTC36"/>
</dbReference>
<dbReference type="Gene3D" id="1.25.40.10">
    <property type="entry name" value="Tetratricopeptide repeat domain"/>
    <property type="match status" value="1"/>
</dbReference>
<dbReference type="PROSITE" id="PS50005">
    <property type="entry name" value="TPR"/>
    <property type="match status" value="1"/>
</dbReference>
<dbReference type="Proteomes" id="UP001431783">
    <property type="component" value="Unassembled WGS sequence"/>
</dbReference>
<dbReference type="PANTHER" id="PTHR21405:SF0">
    <property type="entry name" value="TETRATRICOPEPTIDE REPEAT PROTEIN 36"/>
    <property type="match status" value="1"/>
</dbReference>
<feature type="repeat" description="TPR" evidence="2">
    <location>
        <begin position="78"/>
        <end position="111"/>
    </location>
</feature>
<dbReference type="SMART" id="SM00028">
    <property type="entry name" value="TPR"/>
    <property type="match status" value="3"/>
</dbReference>
<evidence type="ECO:0000256" key="1">
    <source>
        <dbReference type="ARBA" id="ARBA00006995"/>
    </source>
</evidence>
<organism evidence="3 4">
    <name type="scientific">Henosepilachna vigintioctopunctata</name>
    <dbReference type="NCBI Taxonomy" id="420089"/>
    <lineage>
        <taxon>Eukaryota</taxon>
        <taxon>Metazoa</taxon>
        <taxon>Ecdysozoa</taxon>
        <taxon>Arthropoda</taxon>
        <taxon>Hexapoda</taxon>
        <taxon>Insecta</taxon>
        <taxon>Pterygota</taxon>
        <taxon>Neoptera</taxon>
        <taxon>Endopterygota</taxon>
        <taxon>Coleoptera</taxon>
        <taxon>Polyphaga</taxon>
        <taxon>Cucujiformia</taxon>
        <taxon>Coccinelloidea</taxon>
        <taxon>Coccinellidae</taxon>
        <taxon>Epilachninae</taxon>
        <taxon>Epilachnini</taxon>
        <taxon>Henosepilachna</taxon>
    </lineage>
</organism>
<protein>
    <recommendedName>
        <fullName evidence="5">Tetratricopeptide repeat protein 36</fullName>
    </recommendedName>
</protein>
<evidence type="ECO:0000313" key="4">
    <source>
        <dbReference type="Proteomes" id="UP001431783"/>
    </source>
</evidence>
<keyword evidence="4" id="KW-1185">Reference proteome</keyword>
<name>A0AAW1V6H1_9CUCU</name>
<proteinExistence type="inferred from homology"/>
<dbReference type="Pfam" id="PF13424">
    <property type="entry name" value="TPR_12"/>
    <property type="match status" value="1"/>
</dbReference>
<dbReference type="PANTHER" id="PTHR21405">
    <property type="entry name" value="CDNA SEQUENCE BC021608"/>
    <property type="match status" value="1"/>
</dbReference>
<dbReference type="GO" id="GO:0006570">
    <property type="term" value="P:tyrosine metabolic process"/>
    <property type="evidence" value="ECO:0007669"/>
    <property type="project" value="TreeGrafter"/>
</dbReference>
<evidence type="ECO:0000256" key="2">
    <source>
        <dbReference type="PROSITE-ProRule" id="PRU00339"/>
    </source>
</evidence>
<gene>
    <name evidence="3" type="ORF">WA026_000592</name>
</gene>
<evidence type="ECO:0008006" key="5">
    <source>
        <dbReference type="Google" id="ProtNLM"/>
    </source>
</evidence>
<dbReference type="InterPro" id="IPR019734">
    <property type="entry name" value="TPR_rpt"/>
</dbReference>
<evidence type="ECO:0000313" key="3">
    <source>
        <dbReference type="EMBL" id="KAK9888337.1"/>
    </source>
</evidence>